<dbReference type="OrthoDB" id="10029320at2759"/>
<sequence>MLTAVRAKLRNTGDAVDTATLAPSSDVLDLITSIDPQDRAEGWKKLAEGAEKCTEIFLPPQDVDFISFMQNTTLCTILAAFYDVDPKTLSPLDVASMTNALNRRSDRGMRECIERLVRGAALETILSAYESTWPLSAVALAQATNDEHMRNAFLDFSENPTEKQFCAFKRKDTKASVEAYIKEVMRLDLHTCHLMQKSRHPWWKRLFYSAAEMDDIQPELNTFDAMRFHPKRLEDYTTLSFGISGLWAPMATALIVAKAIDKVDDVRFILTRNAFDTNAGRDTSTWWDGLVIKKKEKADTYTYSLPPPPYLSEL</sequence>
<dbReference type="Proteomes" id="UP000183567">
    <property type="component" value="Unassembled WGS sequence"/>
</dbReference>
<dbReference type="STRING" id="180088.A0A1J8QGZ1"/>
<gene>
    <name evidence="1" type="ORF">AZE42_06777</name>
</gene>
<evidence type="ECO:0000313" key="1">
    <source>
        <dbReference type="EMBL" id="OJA19211.1"/>
    </source>
</evidence>
<proteinExistence type="predicted"/>
<name>A0A1J8QGZ1_9AGAM</name>
<dbReference type="AlphaFoldDB" id="A0A1J8QGZ1"/>
<evidence type="ECO:0000313" key="2">
    <source>
        <dbReference type="Proteomes" id="UP000183567"/>
    </source>
</evidence>
<protein>
    <submittedName>
        <fullName evidence="1">Uncharacterized protein</fullName>
    </submittedName>
</protein>
<comment type="caution">
    <text evidence="1">The sequence shown here is derived from an EMBL/GenBank/DDBJ whole genome shotgun (WGS) entry which is preliminary data.</text>
</comment>
<keyword evidence="2" id="KW-1185">Reference proteome</keyword>
<organism evidence="1 2">
    <name type="scientific">Rhizopogon vesiculosus</name>
    <dbReference type="NCBI Taxonomy" id="180088"/>
    <lineage>
        <taxon>Eukaryota</taxon>
        <taxon>Fungi</taxon>
        <taxon>Dikarya</taxon>
        <taxon>Basidiomycota</taxon>
        <taxon>Agaricomycotina</taxon>
        <taxon>Agaricomycetes</taxon>
        <taxon>Agaricomycetidae</taxon>
        <taxon>Boletales</taxon>
        <taxon>Suillineae</taxon>
        <taxon>Rhizopogonaceae</taxon>
        <taxon>Rhizopogon</taxon>
    </lineage>
</organism>
<reference evidence="1 2" key="1">
    <citation type="submission" date="2016-03" db="EMBL/GenBank/DDBJ databases">
        <title>Comparative genomics of the ectomycorrhizal sister species Rhizopogon vinicolor and Rhizopogon vesiculosus (Basidiomycota: Boletales) reveals a divergence of the mating type B locus.</title>
        <authorList>
            <person name="Mujic A.B."/>
            <person name="Kuo A."/>
            <person name="Tritt A."/>
            <person name="Lipzen A."/>
            <person name="Chen C."/>
            <person name="Johnson J."/>
            <person name="Sharma A."/>
            <person name="Barry K."/>
            <person name="Grigoriev I.V."/>
            <person name="Spatafora J.W."/>
        </authorList>
    </citation>
    <scope>NUCLEOTIDE SEQUENCE [LARGE SCALE GENOMIC DNA]</scope>
    <source>
        <strain evidence="1 2">AM-OR11-056</strain>
    </source>
</reference>
<dbReference type="EMBL" id="LVVM01001125">
    <property type="protein sequence ID" value="OJA19211.1"/>
    <property type="molecule type" value="Genomic_DNA"/>
</dbReference>
<accession>A0A1J8QGZ1</accession>